<evidence type="ECO:0000259" key="4">
    <source>
        <dbReference type="Pfam" id="PF26079"/>
    </source>
</evidence>
<dbReference type="AlphaFoldDB" id="A0A7X0RT47"/>
<dbReference type="PANTHER" id="PTHR37829:SF3">
    <property type="entry name" value="PROTEIN JAYE-RELATED"/>
    <property type="match status" value="1"/>
</dbReference>
<feature type="domain" description="Baseplate J-like central" evidence="3">
    <location>
        <begin position="201"/>
        <end position="278"/>
    </location>
</feature>
<organism evidence="5 6">
    <name type="scientific">Cohnella nanjingensis</name>
    <dbReference type="NCBI Taxonomy" id="1387779"/>
    <lineage>
        <taxon>Bacteria</taxon>
        <taxon>Bacillati</taxon>
        <taxon>Bacillota</taxon>
        <taxon>Bacilli</taxon>
        <taxon>Bacillales</taxon>
        <taxon>Paenibacillaceae</taxon>
        <taxon>Cohnella</taxon>
    </lineage>
</organism>
<dbReference type="PANTHER" id="PTHR37829">
    <property type="entry name" value="PHAGE-LIKE ELEMENT PBSX PROTEIN XKDT"/>
    <property type="match status" value="1"/>
</dbReference>
<accession>A0A7X0RT47</accession>
<dbReference type="Proteomes" id="UP000547209">
    <property type="component" value="Unassembled WGS sequence"/>
</dbReference>
<gene>
    <name evidence="5" type="ORF">H7C19_20295</name>
</gene>
<dbReference type="Pfam" id="PF26078">
    <property type="entry name" value="Baseplate_J_M"/>
    <property type="match status" value="1"/>
</dbReference>
<protein>
    <submittedName>
        <fullName evidence="5">Baseplate J/gp47 family protein</fullName>
    </submittedName>
</protein>
<comment type="similarity">
    <text evidence="1">Belongs to the Mu gp47/PBSX XkdT family.</text>
</comment>
<evidence type="ECO:0000313" key="6">
    <source>
        <dbReference type="Proteomes" id="UP000547209"/>
    </source>
</evidence>
<feature type="domain" description="Baseplate protein J-like barrel" evidence="2">
    <location>
        <begin position="91"/>
        <end position="179"/>
    </location>
</feature>
<feature type="domain" description="Baseplate J-like C-terminal" evidence="4">
    <location>
        <begin position="284"/>
        <end position="368"/>
    </location>
</feature>
<dbReference type="Pfam" id="PF26079">
    <property type="entry name" value="Baseplate_J_C"/>
    <property type="match status" value="1"/>
</dbReference>
<dbReference type="EMBL" id="JACJVP010000032">
    <property type="protein sequence ID" value="MBB6673026.1"/>
    <property type="molecule type" value="Genomic_DNA"/>
</dbReference>
<keyword evidence="6" id="KW-1185">Reference proteome</keyword>
<dbReference type="Pfam" id="PF04865">
    <property type="entry name" value="Baseplate_J"/>
    <property type="match status" value="1"/>
</dbReference>
<name>A0A7X0RT47_9BACL</name>
<dbReference type="InterPro" id="IPR058531">
    <property type="entry name" value="Baseplate_J_M"/>
</dbReference>
<evidence type="ECO:0000259" key="3">
    <source>
        <dbReference type="Pfam" id="PF26078"/>
    </source>
</evidence>
<reference evidence="5 6" key="1">
    <citation type="submission" date="2020-08" db="EMBL/GenBank/DDBJ databases">
        <title>Cohnella phylogeny.</title>
        <authorList>
            <person name="Dunlap C."/>
        </authorList>
    </citation>
    <scope>NUCLEOTIDE SEQUENCE [LARGE SCALE GENOMIC DNA]</scope>
    <source>
        <strain evidence="5 6">DSM 28246</strain>
    </source>
</reference>
<dbReference type="InterPro" id="IPR006949">
    <property type="entry name" value="Barrel_Baseplate_J-like"/>
</dbReference>
<sequence>MAKLPEYLSEQNEEDILSRMLSRVPSDVDKSEGSFIWDSLSPASFELFTASLWAQQVLQRAFASTAFGPYLDLRCEEHGVTRRPAVAAIGTVQFSGVAGTAVPIGTRVATLADPVTSSASIEYETTKTVSIAEDGTATVEVKAVEPGARGNVAASAISLMITPMTGISTVSNAAATSGGTDVESDASLLERFLIRVRSPGTSGNKADYILWALEVPGVGGVQILPLWNGPGTVKVTLLDSAKRSPNAALVAAVQKYIAPAAGTGEGKAPIGANVTVAAATEVPINVSVKVTLAVGFSLSEVRDLFVAGTVAYLQGLAFKDTLVRWTRISAILLDIPPVVDYTDLVVNGGTVNVEMMPGQVAVIGAVTMNAT</sequence>
<evidence type="ECO:0000256" key="1">
    <source>
        <dbReference type="ARBA" id="ARBA00038087"/>
    </source>
</evidence>
<dbReference type="InterPro" id="IPR058530">
    <property type="entry name" value="Baseplate_J-like_C"/>
</dbReference>
<proteinExistence type="inferred from homology"/>
<dbReference type="RefSeq" id="WP_185670871.1">
    <property type="nucleotide sequence ID" value="NZ_JACJVP010000032.1"/>
</dbReference>
<comment type="caution">
    <text evidence="5">The sequence shown here is derived from an EMBL/GenBank/DDBJ whole genome shotgun (WGS) entry which is preliminary data.</text>
</comment>
<evidence type="ECO:0000259" key="2">
    <source>
        <dbReference type="Pfam" id="PF04865"/>
    </source>
</evidence>
<dbReference type="InterPro" id="IPR052399">
    <property type="entry name" value="Phage_Baseplate_Assmbl_Protein"/>
</dbReference>
<evidence type="ECO:0000313" key="5">
    <source>
        <dbReference type="EMBL" id="MBB6673026.1"/>
    </source>
</evidence>